<accession>A0ABU1ZZG9</accession>
<organism evidence="1 2">
    <name type="scientific">Corynebacterium guangdongense</name>
    <dbReference type="NCBI Taxonomy" id="1783348"/>
    <lineage>
        <taxon>Bacteria</taxon>
        <taxon>Bacillati</taxon>
        <taxon>Actinomycetota</taxon>
        <taxon>Actinomycetes</taxon>
        <taxon>Mycobacteriales</taxon>
        <taxon>Corynebacteriaceae</taxon>
        <taxon>Corynebacterium</taxon>
    </lineage>
</organism>
<keyword evidence="2" id="KW-1185">Reference proteome</keyword>
<dbReference type="RefSeq" id="WP_290195890.1">
    <property type="nucleotide sequence ID" value="NZ_CP047654.1"/>
</dbReference>
<sequence>MEFLDNLQTLSSTGIIEWLFDNLEVAGDWADAAVDLAGLL</sequence>
<name>A0ABU1ZZG9_9CORY</name>
<evidence type="ECO:0008006" key="3">
    <source>
        <dbReference type="Google" id="ProtNLM"/>
    </source>
</evidence>
<evidence type="ECO:0000313" key="1">
    <source>
        <dbReference type="EMBL" id="MDR7330322.1"/>
    </source>
</evidence>
<gene>
    <name evidence="1" type="ORF">J2S39_001998</name>
</gene>
<proteinExistence type="predicted"/>
<reference evidence="1" key="1">
    <citation type="submission" date="2023-07" db="EMBL/GenBank/DDBJ databases">
        <title>Sequencing the genomes of 1000 actinobacteria strains.</title>
        <authorList>
            <person name="Klenk H.-P."/>
        </authorList>
    </citation>
    <scope>NUCLEOTIDE SEQUENCE</scope>
    <source>
        <strain evidence="1">DSM 107476</strain>
    </source>
</reference>
<evidence type="ECO:0000313" key="2">
    <source>
        <dbReference type="Proteomes" id="UP001180840"/>
    </source>
</evidence>
<dbReference type="EMBL" id="JAVDXZ010000001">
    <property type="protein sequence ID" value="MDR7330322.1"/>
    <property type="molecule type" value="Genomic_DNA"/>
</dbReference>
<dbReference type="Proteomes" id="UP001180840">
    <property type="component" value="Unassembled WGS sequence"/>
</dbReference>
<protein>
    <recommendedName>
        <fullName evidence="3">Porin</fullName>
    </recommendedName>
</protein>
<comment type="caution">
    <text evidence="1">The sequence shown here is derived from an EMBL/GenBank/DDBJ whole genome shotgun (WGS) entry which is preliminary data.</text>
</comment>